<organism evidence="3 4">
    <name type="scientific">Rotaria sordida</name>
    <dbReference type="NCBI Taxonomy" id="392033"/>
    <lineage>
        <taxon>Eukaryota</taxon>
        <taxon>Metazoa</taxon>
        <taxon>Spiralia</taxon>
        <taxon>Gnathifera</taxon>
        <taxon>Rotifera</taxon>
        <taxon>Eurotatoria</taxon>
        <taxon>Bdelloidea</taxon>
        <taxon>Philodinida</taxon>
        <taxon>Philodinidae</taxon>
        <taxon>Rotaria</taxon>
    </lineage>
</organism>
<evidence type="ECO:0000256" key="2">
    <source>
        <dbReference type="SAM" id="MobiDB-lite"/>
    </source>
</evidence>
<comment type="caution">
    <text evidence="3">The sequence shown here is derived from an EMBL/GenBank/DDBJ whole genome shotgun (WGS) entry which is preliminary data.</text>
</comment>
<keyword evidence="1" id="KW-0175">Coiled coil</keyword>
<dbReference type="AlphaFoldDB" id="A0A819Q9K9"/>
<sequence>MHSHYTSLAFPPQVNNKALQLSDAERRVLNYGPKFVPQNPKQTLQRLTDEINVMKEKVAVAWRRETKTVGRNPEIVNRFSERIEEEIRTTITKEKITDPKMMKILRNLKKAQKEHKVVFRQTDKSKVFHLGKPEAYIEKSAQYMSKMNAYKEIEQSPLEDMIKSTEELLIDLVRRKLLPAKYLEKLRPSRTESESELPHLYYNPKDHKIGEPLRPIVAGIKSPVAKISSFLDQMLRPIFDKVTPYNLTDSIDLLNDLKTFQTNEKTKLYTYDITDLYTSIPQHEAVMAICEMLGTPLDDIPVIYAHRLTDNLSKILIHKKPPKNIINLLPQYDSKISLADSPTSSCITKTNHTHVIIQTNSGNKGVIKYIVLPVKNLVNFGRPLKTNDLVTYKVDLKCRGTNRGKIVLFGSEDDCTQQVHILSSVGDENDVEISGMDETINTSEIQVHEQTLHDRVCNNKVLKKVIVGTSSSCKSSITFETSTNSPSIIDSNTCTPKNNRTTPGSSTLGSSTPLQTPATNSNNKRKLSPELGDEFSGNDEDDEEQNDTCQMDIDALEGDEEYFLNKYNKLKLEHRTLEKKYNKLLLAYRRLKKNSLPMPGDDGRNWLIQVGRQLEPKSSGLTTDSIAEKLGIKKTSLLTSCIRNSASNTTRQIIKLLYSPAKRQKRRGKDVPMEKRKLIK</sequence>
<protein>
    <recommendedName>
        <fullName evidence="5">Reverse transcriptase domain-containing protein</fullName>
    </recommendedName>
</protein>
<evidence type="ECO:0000313" key="3">
    <source>
        <dbReference type="EMBL" id="CAF4031610.1"/>
    </source>
</evidence>
<feature type="compositionally biased region" description="Acidic residues" evidence="2">
    <location>
        <begin position="531"/>
        <end position="546"/>
    </location>
</feature>
<dbReference type="PANTHER" id="PTHR21301">
    <property type="entry name" value="REVERSE TRANSCRIPTASE"/>
    <property type="match status" value="1"/>
</dbReference>
<evidence type="ECO:0008006" key="5">
    <source>
        <dbReference type="Google" id="ProtNLM"/>
    </source>
</evidence>
<gene>
    <name evidence="3" type="ORF">JBS370_LOCUS27990</name>
</gene>
<feature type="coiled-coil region" evidence="1">
    <location>
        <begin position="567"/>
        <end position="594"/>
    </location>
</feature>
<feature type="compositionally biased region" description="Low complexity" evidence="2">
    <location>
        <begin position="501"/>
        <end position="514"/>
    </location>
</feature>
<dbReference type="EMBL" id="CAJOBD010005450">
    <property type="protein sequence ID" value="CAF4031610.1"/>
    <property type="molecule type" value="Genomic_DNA"/>
</dbReference>
<proteinExistence type="predicted"/>
<dbReference type="Proteomes" id="UP000663836">
    <property type="component" value="Unassembled WGS sequence"/>
</dbReference>
<feature type="compositionally biased region" description="Polar residues" evidence="2">
    <location>
        <begin position="476"/>
        <end position="500"/>
    </location>
</feature>
<reference evidence="3" key="1">
    <citation type="submission" date="2021-02" db="EMBL/GenBank/DDBJ databases">
        <authorList>
            <person name="Nowell W R."/>
        </authorList>
    </citation>
    <scope>NUCLEOTIDE SEQUENCE</scope>
</reference>
<evidence type="ECO:0000256" key="1">
    <source>
        <dbReference type="SAM" id="Coils"/>
    </source>
</evidence>
<accession>A0A819Q9K9</accession>
<feature type="non-terminal residue" evidence="3">
    <location>
        <position position="1"/>
    </location>
</feature>
<dbReference type="PANTHER" id="PTHR21301:SF10">
    <property type="entry name" value="REVERSE TRANSCRIPTASE DOMAIN-CONTAINING PROTEIN"/>
    <property type="match status" value="1"/>
</dbReference>
<name>A0A819Q9K9_9BILA</name>
<evidence type="ECO:0000313" key="4">
    <source>
        <dbReference type="Proteomes" id="UP000663836"/>
    </source>
</evidence>
<feature type="region of interest" description="Disordered" evidence="2">
    <location>
        <begin position="476"/>
        <end position="546"/>
    </location>
</feature>